<name>A0A8J5SQV9_ZIZPA</name>
<dbReference type="GO" id="GO:0005634">
    <property type="term" value="C:nucleus"/>
    <property type="evidence" value="ECO:0007669"/>
    <property type="project" value="TreeGrafter"/>
</dbReference>
<organism evidence="4 5">
    <name type="scientific">Zizania palustris</name>
    <name type="common">Northern wild rice</name>
    <dbReference type="NCBI Taxonomy" id="103762"/>
    <lineage>
        <taxon>Eukaryota</taxon>
        <taxon>Viridiplantae</taxon>
        <taxon>Streptophyta</taxon>
        <taxon>Embryophyta</taxon>
        <taxon>Tracheophyta</taxon>
        <taxon>Spermatophyta</taxon>
        <taxon>Magnoliopsida</taxon>
        <taxon>Liliopsida</taxon>
        <taxon>Poales</taxon>
        <taxon>Poaceae</taxon>
        <taxon>BOP clade</taxon>
        <taxon>Oryzoideae</taxon>
        <taxon>Oryzeae</taxon>
        <taxon>Zizaniinae</taxon>
        <taxon>Zizania</taxon>
    </lineage>
</organism>
<dbReference type="Proteomes" id="UP000729402">
    <property type="component" value="Unassembled WGS sequence"/>
</dbReference>
<proteinExistence type="predicted"/>
<evidence type="ECO:0000313" key="5">
    <source>
        <dbReference type="Proteomes" id="UP000729402"/>
    </source>
</evidence>
<evidence type="ECO:0000259" key="3">
    <source>
        <dbReference type="Pfam" id="PF00382"/>
    </source>
</evidence>
<dbReference type="InterPro" id="IPR013150">
    <property type="entry name" value="TFIIB_cyclin"/>
</dbReference>
<dbReference type="AlphaFoldDB" id="A0A8J5SQV9"/>
<reference evidence="4" key="1">
    <citation type="journal article" date="2021" name="bioRxiv">
        <title>Whole Genome Assembly and Annotation of Northern Wild Rice, Zizania palustris L., Supports a Whole Genome Duplication in the Zizania Genus.</title>
        <authorList>
            <person name="Haas M."/>
            <person name="Kono T."/>
            <person name="Macchietto M."/>
            <person name="Millas R."/>
            <person name="McGilp L."/>
            <person name="Shao M."/>
            <person name="Duquette J."/>
            <person name="Hirsch C.N."/>
            <person name="Kimball J."/>
        </authorList>
    </citation>
    <scope>NUCLEOTIDE SEQUENCE</scope>
    <source>
        <tissue evidence="4">Fresh leaf tissue</tissue>
    </source>
</reference>
<dbReference type="OrthoDB" id="25790at2759"/>
<dbReference type="PANTHER" id="PTHR11618">
    <property type="entry name" value="TRANSCRIPTION INITIATION FACTOR IIB-RELATED"/>
    <property type="match status" value="1"/>
</dbReference>
<reference evidence="4" key="2">
    <citation type="submission" date="2021-02" db="EMBL/GenBank/DDBJ databases">
        <authorList>
            <person name="Kimball J.A."/>
            <person name="Haas M.W."/>
            <person name="Macchietto M."/>
            <person name="Kono T."/>
            <person name="Duquette J."/>
            <person name="Shao M."/>
        </authorList>
    </citation>
    <scope>NUCLEOTIDE SEQUENCE</scope>
    <source>
        <tissue evidence="4">Fresh leaf tissue</tissue>
    </source>
</reference>
<protein>
    <recommendedName>
        <fullName evidence="3">Transcription factor TFIIB cyclin-like domain-containing protein</fullName>
    </recommendedName>
</protein>
<dbReference type="InterPro" id="IPR000812">
    <property type="entry name" value="TFIIB"/>
</dbReference>
<evidence type="ECO:0000256" key="1">
    <source>
        <dbReference type="ARBA" id="ARBA00023015"/>
    </source>
</evidence>
<dbReference type="EMBL" id="JAAALK010000282">
    <property type="protein sequence ID" value="KAG8080441.1"/>
    <property type="molecule type" value="Genomic_DNA"/>
</dbReference>
<evidence type="ECO:0000256" key="2">
    <source>
        <dbReference type="ARBA" id="ARBA00023163"/>
    </source>
</evidence>
<feature type="domain" description="Transcription factor TFIIB cyclin-like" evidence="3">
    <location>
        <begin position="63"/>
        <end position="103"/>
    </location>
</feature>
<accession>A0A8J5SQV9</accession>
<dbReference type="PANTHER" id="PTHR11618:SF24">
    <property type="entry name" value="OS03G0193600 PROTEIN"/>
    <property type="match status" value="1"/>
</dbReference>
<dbReference type="GO" id="GO:0017025">
    <property type="term" value="F:TBP-class protein binding"/>
    <property type="evidence" value="ECO:0007669"/>
    <property type="project" value="InterPro"/>
</dbReference>
<dbReference type="GO" id="GO:0070897">
    <property type="term" value="P:transcription preinitiation complex assembly"/>
    <property type="evidence" value="ECO:0007669"/>
    <property type="project" value="InterPro"/>
</dbReference>
<sequence length="116" mass="12397">MFGLSKVGGLSAVCWMLNSYRVVSLLSNKAGHIPWLDVSILKKKMGAAVDAAGRLNESLDVRRNPQSIAAALIYMAMQRSRGSKTVRDVSAATGVSASTIKDACRDLSAHSELLFS</sequence>
<comment type="caution">
    <text evidence="4">The sequence shown here is derived from an EMBL/GenBank/DDBJ whole genome shotgun (WGS) entry which is preliminary data.</text>
</comment>
<evidence type="ECO:0000313" key="4">
    <source>
        <dbReference type="EMBL" id="KAG8080441.1"/>
    </source>
</evidence>
<keyword evidence="2" id="KW-0804">Transcription</keyword>
<keyword evidence="5" id="KW-1185">Reference proteome</keyword>
<dbReference type="GO" id="GO:0097550">
    <property type="term" value="C:transcription preinitiation complex"/>
    <property type="evidence" value="ECO:0007669"/>
    <property type="project" value="TreeGrafter"/>
</dbReference>
<keyword evidence="1" id="KW-0805">Transcription regulation</keyword>
<gene>
    <name evidence="4" type="ORF">GUJ93_ZPchr0007g3695</name>
</gene>
<dbReference type="Pfam" id="PF00382">
    <property type="entry name" value="TFIIB"/>
    <property type="match status" value="1"/>
</dbReference>